<gene>
    <name evidence="2" type="ORF">BAQU_0714</name>
</gene>
<keyword evidence="3" id="KW-1185">Reference proteome</keyword>
<dbReference type="InterPro" id="IPR004143">
    <property type="entry name" value="BPL_LPL_catalytic"/>
</dbReference>
<dbReference type="Pfam" id="PF21948">
    <property type="entry name" value="LplA-B_cat"/>
    <property type="match status" value="1"/>
</dbReference>
<feature type="domain" description="BPL/LPL catalytic" evidence="1">
    <location>
        <begin position="201"/>
        <end position="398"/>
    </location>
</feature>
<reference evidence="2 3" key="1">
    <citation type="journal article" date="2017" name="BMC Genomics">
        <title>Comparative genomic and phylogenomic analyses of the Bifidobacteriaceae family.</title>
        <authorList>
            <person name="Lugli G.A."/>
            <person name="Milani C."/>
            <person name="Turroni F."/>
            <person name="Duranti S."/>
            <person name="Mancabelli L."/>
            <person name="Mangifesta M."/>
            <person name="Ferrario C."/>
            <person name="Modesto M."/>
            <person name="Mattarelli P."/>
            <person name="Jiri K."/>
            <person name="van Sinderen D."/>
            <person name="Ventura M."/>
        </authorList>
    </citation>
    <scope>NUCLEOTIDE SEQUENCE [LARGE SCALE GENOMIC DNA]</scope>
    <source>
        <strain evidence="2 3">LMG 28769</strain>
    </source>
</reference>
<dbReference type="Gene3D" id="3.30.390.50">
    <property type="entry name" value="CO dehydrogenase flavoprotein, C-terminal domain"/>
    <property type="match status" value="1"/>
</dbReference>
<evidence type="ECO:0000313" key="2">
    <source>
        <dbReference type="EMBL" id="OZG67622.1"/>
    </source>
</evidence>
<protein>
    <submittedName>
        <fullName evidence="2">Lipoate-protein ligase A</fullName>
    </submittedName>
</protein>
<dbReference type="InterPro" id="IPR050664">
    <property type="entry name" value="Octanoyltrans_LipM/LipL"/>
</dbReference>
<dbReference type="SUPFAM" id="SSF55681">
    <property type="entry name" value="Class II aaRS and biotin synthetases"/>
    <property type="match status" value="1"/>
</dbReference>
<comment type="caution">
    <text evidence="2">The sequence shown here is derived from an EMBL/GenBank/DDBJ whole genome shotgun (WGS) entry which is preliminary data.</text>
</comment>
<dbReference type="EMBL" id="MWXA01000004">
    <property type="protein sequence ID" value="OZG67622.1"/>
    <property type="molecule type" value="Genomic_DNA"/>
</dbReference>
<name>A0A261G869_9BIFI</name>
<proteinExistence type="predicted"/>
<dbReference type="PROSITE" id="PS51733">
    <property type="entry name" value="BPL_LPL_CATALYTIC"/>
    <property type="match status" value="1"/>
</dbReference>
<dbReference type="GeneID" id="98295384"/>
<dbReference type="CDD" id="cd16443">
    <property type="entry name" value="LplA"/>
    <property type="match status" value="1"/>
</dbReference>
<dbReference type="GO" id="GO:0016874">
    <property type="term" value="F:ligase activity"/>
    <property type="evidence" value="ECO:0007669"/>
    <property type="project" value="UniProtKB-KW"/>
</dbReference>
<dbReference type="Proteomes" id="UP000216451">
    <property type="component" value="Unassembled WGS sequence"/>
</dbReference>
<dbReference type="AlphaFoldDB" id="A0A261G869"/>
<keyword evidence="2" id="KW-0436">Ligase</keyword>
<dbReference type="Gene3D" id="3.30.930.10">
    <property type="entry name" value="Bira Bifunctional Protein, Domain 2"/>
    <property type="match status" value="1"/>
</dbReference>
<evidence type="ECO:0000259" key="1">
    <source>
        <dbReference type="PROSITE" id="PS51733"/>
    </source>
</evidence>
<dbReference type="InterPro" id="IPR045864">
    <property type="entry name" value="aa-tRNA-synth_II/BPL/LPL"/>
</dbReference>
<evidence type="ECO:0000313" key="3">
    <source>
        <dbReference type="Proteomes" id="UP000216451"/>
    </source>
</evidence>
<dbReference type="PANTHER" id="PTHR43679">
    <property type="entry name" value="OCTANOYLTRANSFERASE LIPM-RELATED"/>
    <property type="match status" value="1"/>
</dbReference>
<dbReference type="RefSeq" id="WP_211277105.1">
    <property type="nucleotide sequence ID" value="NZ_MWXA01000004.1"/>
</dbReference>
<accession>A0A261G869</accession>
<sequence>MSTTRGECKLVGGKLVGVTLTIANMQIESSRLDGDFFISTNDDDIVLIKAIEQCIDGLTLPLDTAILVHTIAQVIGAHSEAQLVGAHAQSIASAVLRAARDNADDIDTHSSDIDIRIGTGTKPSAAQHFEHDICTPCSANPRDCQQFTIQAESQLSSSGKYAPVLSLRWESLNPLVIHDVPRSPAAQMALDEILAEKVADGTLPAMLRVWEWQSSAVIIGRFQSLHNEVNLEEAKREGITVVRRVTGGGAMFVEPNNTITYSLYAPLSFVEGMDVAQSYRLCDEWLVAALRELGMNVGFSSMNDLASEQGKIGGAAQRRFAGKGGGPGAVLHHVTLAYDIDAGKMGRVLRVSKEKLSDKAVKSVAKRVDPMRSQTGMSRNAIIDHLLAFLVEHLSQAQTATVPHAVANQAHELATQSFSKDAWLQCIV</sequence>
<dbReference type="PANTHER" id="PTHR43679:SF2">
    <property type="entry name" value="OCTANOYL-[GCVH]:PROTEIN N-OCTANOYLTRANSFERASE"/>
    <property type="match status" value="1"/>
</dbReference>
<organism evidence="2 3">
    <name type="scientific">Bifidobacterium aquikefiri</name>
    <dbReference type="NCBI Taxonomy" id="1653207"/>
    <lineage>
        <taxon>Bacteria</taxon>
        <taxon>Bacillati</taxon>
        <taxon>Actinomycetota</taxon>
        <taxon>Actinomycetes</taxon>
        <taxon>Bifidobacteriales</taxon>
        <taxon>Bifidobacteriaceae</taxon>
        <taxon>Bifidobacterium</taxon>
    </lineage>
</organism>